<evidence type="ECO:0000313" key="2">
    <source>
        <dbReference type="Proteomes" id="UP000028582"/>
    </source>
</evidence>
<name>A0A081B3K2_PHYNI</name>
<dbReference type="Proteomes" id="UP000028582">
    <property type="component" value="Unassembled WGS sequence"/>
</dbReference>
<accession>A0A081B3K2</accession>
<organism evidence="1 2">
    <name type="scientific">Phytophthora nicotianae P1976</name>
    <dbReference type="NCBI Taxonomy" id="1317066"/>
    <lineage>
        <taxon>Eukaryota</taxon>
        <taxon>Sar</taxon>
        <taxon>Stramenopiles</taxon>
        <taxon>Oomycota</taxon>
        <taxon>Peronosporomycetes</taxon>
        <taxon>Peronosporales</taxon>
        <taxon>Peronosporaceae</taxon>
        <taxon>Phytophthora</taxon>
    </lineage>
</organism>
<gene>
    <name evidence="1" type="ORF">F444_00648</name>
</gene>
<comment type="caution">
    <text evidence="1">The sequence shown here is derived from an EMBL/GenBank/DDBJ whole genome shotgun (WGS) entry which is preliminary data.</text>
</comment>
<evidence type="ECO:0000313" key="1">
    <source>
        <dbReference type="EMBL" id="ETO85713.1"/>
    </source>
</evidence>
<dbReference type="AlphaFoldDB" id="A0A081B3K2"/>
<proteinExistence type="predicted"/>
<protein>
    <submittedName>
        <fullName evidence="1">Uncharacterized protein</fullName>
    </submittedName>
</protein>
<dbReference type="EMBL" id="ANJA01000146">
    <property type="protein sequence ID" value="ETO85713.1"/>
    <property type="molecule type" value="Genomic_DNA"/>
</dbReference>
<reference evidence="1 2" key="1">
    <citation type="submission" date="2013-11" db="EMBL/GenBank/DDBJ databases">
        <title>The Genome Sequence of Phytophthora parasitica P1976.</title>
        <authorList>
            <consortium name="The Broad Institute Genomics Platform"/>
            <person name="Russ C."/>
            <person name="Tyler B."/>
            <person name="Panabieres F."/>
            <person name="Shan W."/>
            <person name="Tripathy S."/>
            <person name="Grunwald N."/>
            <person name="Machado M."/>
            <person name="Johnson C.S."/>
            <person name="Walker B."/>
            <person name="Young S."/>
            <person name="Zeng Q."/>
            <person name="Gargeya S."/>
            <person name="Fitzgerald M."/>
            <person name="Haas B."/>
            <person name="Abouelleil A."/>
            <person name="Allen A.W."/>
            <person name="Alvarado L."/>
            <person name="Arachchi H.M."/>
            <person name="Berlin A.M."/>
            <person name="Chapman S.B."/>
            <person name="Gainer-Dewar J."/>
            <person name="Goldberg J."/>
            <person name="Griggs A."/>
            <person name="Gujja S."/>
            <person name="Hansen M."/>
            <person name="Howarth C."/>
            <person name="Imamovic A."/>
            <person name="Ireland A."/>
            <person name="Larimer J."/>
            <person name="McCowan C."/>
            <person name="Murphy C."/>
            <person name="Pearson M."/>
            <person name="Poon T.W."/>
            <person name="Priest M."/>
            <person name="Roberts A."/>
            <person name="Saif S."/>
            <person name="Shea T."/>
            <person name="Sisk P."/>
            <person name="Sykes S."/>
            <person name="Wortman J."/>
            <person name="Nusbaum C."/>
            <person name="Birren B."/>
        </authorList>
    </citation>
    <scope>NUCLEOTIDE SEQUENCE [LARGE SCALE GENOMIC DNA]</scope>
    <source>
        <strain evidence="1 2">P1976</strain>
    </source>
</reference>
<sequence length="39" mass="3986">MVVVGECGCGKANQFDKHPVGDPDDSIGNAGCAAIHDEE</sequence>